<accession>A0A165FK18</accession>
<dbReference type="PANTHER" id="PTHR28304:SF2">
    <property type="entry name" value="PEROXISOMAL MEMBRANE PROTEIN PEX29"/>
    <property type="match status" value="1"/>
</dbReference>
<gene>
    <name evidence="7" type="ORF">CALCODRAFT_550643</name>
</gene>
<feature type="transmembrane region" description="Helical" evidence="5">
    <location>
        <begin position="145"/>
        <end position="163"/>
    </location>
</feature>
<dbReference type="AlphaFoldDB" id="A0A165FK18"/>
<evidence type="ECO:0000313" key="8">
    <source>
        <dbReference type="Proteomes" id="UP000076842"/>
    </source>
</evidence>
<evidence type="ECO:0000313" key="7">
    <source>
        <dbReference type="EMBL" id="KZT56865.1"/>
    </source>
</evidence>
<dbReference type="InterPro" id="IPR052816">
    <property type="entry name" value="Peroxisomal_Membrane_PEX28-32"/>
</dbReference>
<dbReference type="OrthoDB" id="74314at2759"/>
<dbReference type="STRING" id="1353952.A0A165FK18"/>
<reference evidence="7 8" key="1">
    <citation type="journal article" date="2016" name="Mol. Biol. Evol.">
        <title>Comparative Genomics of Early-Diverging Mushroom-Forming Fungi Provides Insights into the Origins of Lignocellulose Decay Capabilities.</title>
        <authorList>
            <person name="Nagy L.G."/>
            <person name="Riley R."/>
            <person name="Tritt A."/>
            <person name="Adam C."/>
            <person name="Daum C."/>
            <person name="Floudas D."/>
            <person name="Sun H."/>
            <person name="Yadav J.S."/>
            <person name="Pangilinan J."/>
            <person name="Larsson K.H."/>
            <person name="Matsuura K."/>
            <person name="Barry K."/>
            <person name="Labutti K."/>
            <person name="Kuo R."/>
            <person name="Ohm R.A."/>
            <person name="Bhattacharya S.S."/>
            <person name="Shirouzu T."/>
            <person name="Yoshinaga Y."/>
            <person name="Martin F.M."/>
            <person name="Grigoriev I.V."/>
            <person name="Hibbett D.S."/>
        </authorList>
    </citation>
    <scope>NUCLEOTIDE SEQUENCE [LARGE SCALE GENOMIC DNA]</scope>
    <source>
        <strain evidence="7 8">HHB12733</strain>
    </source>
</reference>
<feature type="transmembrane region" description="Helical" evidence="5">
    <location>
        <begin position="47"/>
        <end position="76"/>
    </location>
</feature>
<dbReference type="EMBL" id="KV423971">
    <property type="protein sequence ID" value="KZT56865.1"/>
    <property type="molecule type" value="Genomic_DNA"/>
</dbReference>
<feature type="domain" description="TECPR1-like DysF" evidence="6">
    <location>
        <begin position="7"/>
        <end position="185"/>
    </location>
</feature>
<evidence type="ECO:0000256" key="4">
    <source>
        <dbReference type="ARBA" id="ARBA00023136"/>
    </source>
</evidence>
<comment type="subcellular location">
    <subcellularLocation>
        <location evidence="1">Membrane</location>
        <topology evidence="1">Multi-pass membrane protein</topology>
    </subcellularLocation>
</comment>
<organism evidence="7 8">
    <name type="scientific">Calocera cornea HHB12733</name>
    <dbReference type="NCBI Taxonomy" id="1353952"/>
    <lineage>
        <taxon>Eukaryota</taxon>
        <taxon>Fungi</taxon>
        <taxon>Dikarya</taxon>
        <taxon>Basidiomycota</taxon>
        <taxon>Agaricomycotina</taxon>
        <taxon>Dacrymycetes</taxon>
        <taxon>Dacrymycetales</taxon>
        <taxon>Dacrymycetaceae</taxon>
        <taxon>Calocera</taxon>
    </lineage>
</organism>
<dbReference type="GO" id="GO:0007031">
    <property type="term" value="P:peroxisome organization"/>
    <property type="evidence" value="ECO:0007669"/>
    <property type="project" value="UniProtKB-ARBA"/>
</dbReference>
<dbReference type="InParanoid" id="A0A165FK18"/>
<evidence type="ECO:0000256" key="5">
    <source>
        <dbReference type="SAM" id="Phobius"/>
    </source>
</evidence>
<keyword evidence="3 5" id="KW-1133">Transmembrane helix</keyword>
<evidence type="ECO:0000259" key="6">
    <source>
        <dbReference type="Pfam" id="PF06398"/>
    </source>
</evidence>
<dbReference type="Proteomes" id="UP000076842">
    <property type="component" value="Unassembled WGS sequence"/>
</dbReference>
<dbReference type="InterPro" id="IPR010482">
    <property type="entry name" value="TECPR1-like_DysF"/>
</dbReference>
<keyword evidence="8" id="KW-1185">Reference proteome</keyword>
<dbReference type="PANTHER" id="PTHR28304">
    <property type="entry name" value="PEROXISOMAL MEMBRANE PROTEIN PEX29"/>
    <property type="match status" value="1"/>
</dbReference>
<proteinExistence type="predicted"/>
<sequence>MSTRQPMSVGTTTVNFRRFVPRSGVVFWVLDRVEEVLMWKRGWRVTAAWMAGYAFLCFFPRMILLLPHLVLLCVLLPSWLQRRAAENNEASPPPTTLPLPVEGSTEWLANLQAIQNLMGFASDLYDLATPLIPHLTHRTSYSVPITRFLLLTFLLLLPLLPYLPLRPLFLTAGLLPFLLTHPSTLALASHPLTQQLQNLARLALERGKNDDALAPEHWAARARGERAWGSVETWERESLRLPEGAPDTAAKAWLPEGSRSAFEVALIPGWAFVQPEEWVCDLLGSWAGGGADAEGWVYADEMGRNLGAEDGGRALRRRRWTRRIWRVPKAEKA</sequence>
<keyword evidence="4 5" id="KW-0472">Membrane</keyword>
<protein>
    <recommendedName>
        <fullName evidence="6">TECPR1-like DysF domain-containing protein</fullName>
    </recommendedName>
</protein>
<dbReference type="GO" id="GO:0005778">
    <property type="term" value="C:peroxisomal membrane"/>
    <property type="evidence" value="ECO:0007669"/>
    <property type="project" value="TreeGrafter"/>
</dbReference>
<name>A0A165FK18_9BASI</name>
<evidence type="ECO:0000256" key="2">
    <source>
        <dbReference type="ARBA" id="ARBA00022692"/>
    </source>
</evidence>
<evidence type="ECO:0000256" key="3">
    <source>
        <dbReference type="ARBA" id="ARBA00022989"/>
    </source>
</evidence>
<evidence type="ECO:0000256" key="1">
    <source>
        <dbReference type="ARBA" id="ARBA00004141"/>
    </source>
</evidence>
<dbReference type="Pfam" id="PF06398">
    <property type="entry name" value="Pex24p"/>
    <property type="match status" value="1"/>
</dbReference>
<keyword evidence="2 5" id="KW-0812">Transmembrane</keyword>